<proteinExistence type="predicted"/>
<evidence type="ECO:0000313" key="1">
    <source>
        <dbReference type="EMBL" id="CEG41121.1"/>
    </source>
</evidence>
<name>A0A0P1AIT6_PLAHL</name>
<dbReference type="EMBL" id="CCYD01000524">
    <property type="protein sequence ID" value="CEG41121.1"/>
    <property type="molecule type" value="Genomic_DNA"/>
</dbReference>
<accession>A0A0P1AIT6</accession>
<keyword evidence="2" id="KW-1185">Reference proteome</keyword>
<dbReference type="Proteomes" id="UP000054928">
    <property type="component" value="Unassembled WGS sequence"/>
</dbReference>
<reference evidence="2" key="1">
    <citation type="submission" date="2014-09" db="EMBL/GenBank/DDBJ databases">
        <authorList>
            <person name="Sharma Rahul"/>
            <person name="Thines Marco"/>
        </authorList>
    </citation>
    <scope>NUCLEOTIDE SEQUENCE [LARGE SCALE GENOMIC DNA]</scope>
</reference>
<evidence type="ECO:0000313" key="2">
    <source>
        <dbReference type="Proteomes" id="UP000054928"/>
    </source>
</evidence>
<sequence length="128" mass="14359">MRKDVDDSEKTVKSESVEIDVAVANTYTMDISPCPELRAIRRFRQRCKHVIVNYARANLNTKVNSNVASKSEAKKQPINLLNCNLITTNLTAYGDVATLPYIDHITTRQMLVDINTGNTSALTNYLQV</sequence>
<dbReference type="AlphaFoldDB" id="A0A0P1AIT6"/>
<organism evidence="1 2">
    <name type="scientific">Plasmopara halstedii</name>
    <name type="common">Downy mildew of sunflower</name>
    <dbReference type="NCBI Taxonomy" id="4781"/>
    <lineage>
        <taxon>Eukaryota</taxon>
        <taxon>Sar</taxon>
        <taxon>Stramenopiles</taxon>
        <taxon>Oomycota</taxon>
        <taxon>Peronosporomycetes</taxon>
        <taxon>Peronosporales</taxon>
        <taxon>Peronosporaceae</taxon>
        <taxon>Plasmopara</taxon>
    </lineage>
</organism>
<protein>
    <submittedName>
        <fullName evidence="1">Uncharacterized protein</fullName>
    </submittedName>
</protein>
<dbReference type="GeneID" id="36406341"/>
<dbReference type="RefSeq" id="XP_024577490.1">
    <property type="nucleotide sequence ID" value="XM_024726855.1"/>
</dbReference>